<proteinExistence type="predicted"/>
<dbReference type="EMBL" id="JATN01000322">
    <property type="protein sequence ID" value="EUC57302.1"/>
    <property type="molecule type" value="Genomic_DNA"/>
</dbReference>
<accession>X8J5S6</accession>
<comment type="caution">
    <text evidence="1">The sequence shown here is derived from an EMBL/GenBank/DDBJ whole genome shotgun (WGS) entry which is preliminary data.</text>
</comment>
<gene>
    <name evidence="1" type="ORF">RSOL_217900</name>
</gene>
<reference evidence="2" key="1">
    <citation type="journal article" date="2014" name="Genome Announc.">
        <title>Draft genome sequence of the plant-pathogenic soil fungus Rhizoctonia solani anastomosis group 3 strain Rhs1AP.</title>
        <authorList>
            <person name="Cubeta M.A."/>
            <person name="Thomas E."/>
            <person name="Dean R.A."/>
            <person name="Jabaji S."/>
            <person name="Neate S.M."/>
            <person name="Tavantzis S."/>
            <person name="Toda T."/>
            <person name="Vilgalys R."/>
            <person name="Bharathan N."/>
            <person name="Fedorova-Abrams N."/>
            <person name="Pakala S.B."/>
            <person name="Pakala S.M."/>
            <person name="Zafar N."/>
            <person name="Joardar V."/>
            <person name="Losada L."/>
            <person name="Nierman W.C."/>
        </authorList>
    </citation>
    <scope>NUCLEOTIDE SEQUENCE [LARGE SCALE GENOMIC DNA]</scope>
    <source>
        <strain evidence="2">AG-3</strain>
    </source>
</reference>
<evidence type="ECO:0000313" key="2">
    <source>
        <dbReference type="Proteomes" id="UP000030108"/>
    </source>
</evidence>
<evidence type="ECO:0000313" key="1">
    <source>
        <dbReference type="EMBL" id="EUC57302.1"/>
    </source>
</evidence>
<name>X8J5S6_9AGAM</name>
<sequence>MVSRATAQPRGSTPLAPVDHLVMNVGHAGEPKNIIVWLRDNLGLSYFWKFFIDQEDEEGRIRQIVHRQEFNPVNQRETLVKRLGRRVGIQQQPELPTYVTAAAKAYEYVRKYYNEGDSVVLLADSDVSPDAVIAATELLVKCLLGNKAPPERLEDLPHFEPGDAGRGRIPVKCVAFGGKLNF</sequence>
<dbReference type="OrthoDB" id="10481062at2759"/>
<organism evidence="1 2">
    <name type="scientific">Rhizoctonia solani AG-3 Rhs1AP</name>
    <dbReference type="NCBI Taxonomy" id="1086054"/>
    <lineage>
        <taxon>Eukaryota</taxon>
        <taxon>Fungi</taxon>
        <taxon>Dikarya</taxon>
        <taxon>Basidiomycota</taxon>
        <taxon>Agaricomycotina</taxon>
        <taxon>Agaricomycetes</taxon>
        <taxon>Cantharellales</taxon>
        <taxon>Ceratobasidiaceae</taxon>
        <taxon>Rhizoctonia</taxon>
    </lineage>
</organism>
<protein>
    <submittedName>
        <fullName evidence="1">Uncharacterized protein</fullName>
    </submittedName>
</protein>
<dbReference type="AlphaFoldDB" id="X8J5S6"/>
<dbReference type="Proteomes" id="UP000030108">
    <property type="component" value="Unassembled WGS sequence"/>
</dbReference>
<feature type="non-terminal residue" evidence="1">
    <location>
        <position position="182"/>
    </location>
</feature>